<organism evidence="2 3">
    <name type="scientific">Rubroshorea leprosula</name>
    <dbReference type="NCBI Taxonomy" id="152421"/>
    <lineage>
        <taxon>Eukaryota</taxon>
        <taxon>Viridiplantae</taxon>
        <taxon>Streptophyta</taxon>
        <taxon>Embryophyta</taxon>
        <taxon>Tracheophyta</taxon>
        <taxon>Spermatophyta</taxon>
        <taxon>Magnoliopsida</taxon>
        <taxon>eudicotyledons</taxon>
        <taxon>Gunneridae</taxon>
        <taxon>Pentapetalae</taxon>
        <taxon>rosids</taxon>
        <taxon>malvids</taxon>
        <taxon>Malvales</taxon>
        <taxon>Dipterocarpaceae</taxon>
        <taxon>Rubroshorea</taxon>
    </lineage>
</organism>
<accession>A0AAV5MAY6</accession>
<keyword evidence="3" id="KW-1185">Reference proteome</keyword>
<evidence type="ECO:0000313" key="2">
    <source>
        <dbReference type="EMBL" id="GKV46023.1"/>
    </source>
</evidence>
<feature type="region of interest" description="Disordered" evidence="1">
    <location>
        <begin position="1"/>
        <end position="48"/>
    </location>
</feature>
<dbReference type="Proteomes" id="UP001054252">
    <property type="component" value="Unassembled WGS sequence"/>
</dbReference>
<protein>
    <submittedName>
        <fullName evidence="2">Uncharacterized protein</fullName>
    </submittedName>
</protein>
<name>A0AAV5MAY6_9ROSI</name>
<evidence type="ECO:0000313" key="3">
    <source>
        <dbReference type="Proteomes" id="UP001054252"/>
    </source>
</evidence>
<reference evidence="2 3" key="1">
    <citation type="journal article" date="2021" name="Commun. Biol.">
        <title>The genome of Shorea leprosula (Dipterocarpaceae) highlights the ecological relevance of drought in aseasonal tropical rainforests.</title>
        <authorList>
            <person name="Ng K.K.S."/>
            <person name="Kobayashi M.J."/>
            <person name="Fawcett J.A."/>
            <person name="Hatakeyama M."/>
            <person name="Paape T."/>
            <person name="Ng C.H."/>
            <person name="Ang C.C."/>
            <person name="Tnah L.H."/>
            <person name="Lee C.T."/>
            <person name="Nishiyama T."/>
            <person name="Sese J."/>
            <person name="O'Brien M.J."/>
            <person name="Copetti D."/>
            <person name="Mohd Noor M.I."/>
            <person name="Ong R.C."/>
            <person name="Putra M."/>
            <person name="Sireger I.Z."/>
            <person name="Indrioko S."/>
            <person name="Kosugi Y."/>
            <person name="Izuno A."/>
            <person name="Isagi Y."/>
            <person name="Lee S.L."/>
            <person name="Shimizu K.K."/>
        </authorList>
    </citation>
    <scope>NUCLEOTIDE SEQUENCE [LARGE SCALE GENOMIC DNA]</scope>
    <source>
        <strain evidence="2">214</strain>
    </source>
</reference>
<sequence>MLERPGSPAAQTSKPRKLKGFRAKPTQRRRRGAEAGEKGEKRGMASKFLNPRPLHLHPIFLFLFEFLPMEEAVPLQSAEQLWYPILLHRLPTIISANNKSSTCSKTALNSPAKMSASFGLLQKC</sequence>
<feature type="compositionally biased region" description="Basic and acidic residues" evidence="1">
    <location>
        <begin position="32"/>
        <end position="43"/>
    </location>
</feature>
<gene>
    <name evidence="2" type="ORF">SLEP1_g53043</name>
</gene>
<dbReference type="AlphaFoldDB" id="A0AAV5MAY6"/>
<evidence type="ECO:0000256" key="1">
    <source>
        <dbReference type="SAM" id="MobiDB-lite"/>
    </source>
</evidence>
<proteinExistence type="predicted"/>
<feature type="compositionally biased region" description="Basic residues" evidence="1">
    <location>
        <begin position="14"/>
        <end position="31"/>
    </location>
</feature>
<dbReference type="EMBL" id="BPVZ01000201">
    <property type="protein sequence ID" value="GKV46023.1"/>
    <property type="molecule type" value="Genomic_DNA"/>
</dbReference>
<comment type="caution">
    <text evidence="2">The sequence shown here is derived from an EMBL/GenBank/DDBJ whole genome shotgun (WGS) entry which is preliminary data.</text>
</comment>